<dbReference type="Proteomes" id="UP000265520">
    <property type="component" value="Unassembled WGS sequence"/>
</dbReference>
<proteinExistence type="predicted"/>
<feature type="region of interest" description="Disordered" evidence="1">
    <location>
        <begin position="1"/>
        <end position="71"/>
    </location>
</feature>
<feature type="compositionally biased region" description="Basic and acidic residues" evidence="1">
    <location>
        <begin position="25"/>
        <end position="34"/>
    </location>
</feature>
<name>A0A392VLJ0_9FABA</name>
<protein>
    <submittedName>
        <fullName evidence="2">Uncharacterized protein</fullName>
    </submittedName>
</protein>
<reference evidence="2 3" key="1">
    <citation type="journal article" date="2018" name="Front. Plant Sci.">
        <title>Red Clover (Trifolium pratense) and Zigzag Clover (T. medium) - A Picture of Genomic Similarities and Differences.</title>
        <authorList>
            <person name="Dluhosova J."/>
            <person name="Istvanek J."/>
            <person name="Nedelnik J."/>
            <person name="Repkova J."/>
        </authorList>
    </citation>
    <scope>NUCLEOTIDE SEQUENCE [LARGE SCALE GENOMIC DNA]</scope>
    <source>
        <strain evidence="3">cv. 10/8</strain>
        <tissue evidence="2">Leaf</tissue>
    </source>
</reference>
<organism evidence="2 3">
    <name type="scientific">Trifolium medium</name>
    <dbReference type="NCBI Taxonomy" id="97028"/>
    <lineage>
        <taxon>Eukaryota</taxon>
        <taxon>Viridiplantae</taxon>
        <taxon>Streptophyta</taxon>
        <taxon>Embryophyta</taxon>
        <taxon>Tracheophyta</taxon>
        <taxon>Spermatophyta</taxon>
        <taxon>Magnoliopsida</taxon>
        <taxon>eudicotyledons</taxon>
        <taxon>Gunneridae</taxon>
        <taxon>Pentapetalae</taxon>
        <taxon>rosids</taxon>
        <taxon>fabids</taxon>
        <taxon>Fabales</taxon>
        <taxon>Fabaceae</taxon>
        <taxon>Papilionoideae</taxon>
        <taxon>50 kb inversion clade</taxon>
        <taxon>NPAAA clade</taxon>
        <taxon>Hologalegina</taxon>
        <taxon>IRL clade</taxon>
        <taxon>Trifolieae</taxon>
        <taxon>Trifolium</taxon>
    </lineage>
</organism>
<feature type="non-terminal residue" evidence="2">
    <location>
        <position position="1"/>
    </location>
</feature>
<evidence type="ECO:0000313" key="2">
    <source>
        <dbReference type="EMBL" id="MCI87851.1"/>
    </source>
</evidence>
<dbReference type="AlphaFoldDB" id="A0A392VLJ0"/>
<feature type="compositionally biased region" description="Basic and acidic residues" evidence="1">
    <location>
        <begin position="48"/>
        <end position="57"/>
    </location>
</feature>
<sequence length="71" mass="8017">HRSRSPPRQETVKQRRPALEQIEQPSKKWDRTPPPREGGTSPTNQKGKTVDRPEQRRGSPQGLALMAQHGA</sequence>
<comment type="caution">
    <text evidence="2">The sequence shown here is derived from an EMBL/GenBank/DDBJ whole genome shotgun (WGS) entry which is preliminary data.</text>
</comment>
<accession>A0A392VLJ0</accession>
<dbReference type="EMBL" id="LXQA011176981">
    <property type="protein sequence ID" value="MCI87851.1"/>
    <property type="molecule type" value="Genomic_DNA"/>
</dbReference>
<feature type="non-terminal residue" evidence="2">
    <location>
        <position position="71"/>
    </location>
</feature>
<keyword evidence="3" id="KW-1185">Reference proteome</keyword>
<evidence type="ECO:0000256" key="1">
    <source>
        <dbReference type="SAM" id="MobiDB-lite"/>
    </source>
</evidence>
<evidence type="ECO:0000313" key="3">
    <source>
        <dbReference type="Proteomes" id="UP000265520"/>
    </source>
</evidence>